<keyword evidence="3" id="KW-1185">Reference proteome</keyword>
<comment type="caution">
    <text evidence="2">The sequence shown here is derived from an EMBL/GenBank/DDBJ whole genome shotgun (WGS) entry which is preliminary data.</text>
</comment>
<feature type="region of interest" description="Disordered" evidence="1">
    <location>
        <begin position="99"/>
        <end position="121"/>
    </location>
</feature>
<dbReference type="PANTHER" id="PTHR36387">
    <property type="entry name" value="UDP-N-ACETYLMURAMOYL-L-ALANYL-D-GLUTAMATE-2, 6-DIAMINOPIMELATE LIGASE"/>
    <property type="match status" value="1"/>
</dbReference>
<dbReference type="AlphaFoldDB" id="A0AAN7JGZ6"/>
<dbReference type="Proteomes" id="UP001345219">
    <property type="component" value="Chromosome 1"/>
</dbReference>
<feature type="compositionally biased region" description="Basic and acidic residues" evidence="1">
    <location>
        <begin position="19"/>
        <end position="41"/>
    </location>
</feature>
<proteinExistence type="predicted"/>
<accession>A0AAN7JGZ6</accession>
<sequence>MSDSDSDQPGEFSAQQGLHQDEEIRRIQSDSKARIKREGKERRRLWAQRKTQKESKVTKDVQEVGESGTDKDVDESLISKGMLPSSIVSMLAAQEKQIFLSDSEDEKPEAKPRKRKKQKNSGFEPIILEEIPPPQCLQNSLEFLKNRKMQVARSNSILNNWNQALRLITNSGLLARK</sequence>
<organism evidence="2 3">
    <name type="scientific">Trapa incisa</name>
    <dbReference type="NCBI Taxonomy" id="236973"/>
    <lineage>
        <taxon>Eukaryota</taxon>
        <taxon>Viridiplantae</taxon>
        <taxon>Streptophyta</taxon>
        <taxon>Embryophyta</taxon>
        <taxon>Tracheophyta</taxon>
        <taxon>Spermatophyta</taxon>
        <taxon>Magnoliopsida</taxon>
        <taxon>eudicotyledons</taxon>
        <taxon>Gunneridae</taxon>
        <taxon>Pentapetalae</taxon>
        <taxon>rosids</taxon>
        <taxon>malvids</taxon>
        <taxon>Myrtales</taxon>
        <taxon>Lythraceae</taxon>
        <taxon>Trapa</taxon>
    </lineage>
</organism>
<dbReference type="EMBL" id="JAXIOK010000023">
    <property type="protein sequence ID" value="KAK4742912.1"/>
    <property type="molecule type" value="Genomic_DNA"/>
</dbReference>
<feature type="region of interest" description="Disordered" evidence="1">
    <location>
        <begin position="1"/>
        <end position="77"/>
    </location>
</feature>
<name>A0AAN7JGZ6_9MYRT</name>
<protein>
    <submittedName>
        <fullName evidence="2">Uncharacterized protein</fullName>
    </submittedName>
</protein>
<reference evidence="2 3" key="1">
    <citation type="journal article" date="2023" name="Hortic Res">
        <title>Pangenome of water caltrop reveals structural variations and asymmetric subgenome divergence after allopolyploidization.</title>
        <authorList>
            <person name="Zhang X."/>
            <person name="Chen Y."/>
            <person name="Wang L."/>
            <person name="Yuan Y."/>
            <person name="Fang M."/>
            <person name="Shi L."/>
            <person name="Lu R."/>
            <person name="Comes H.P."/>
            <person name="Ma Y."/>
            <person name="Chen Y."/>
            <person name="Huang G."/>
            <person name="Zhou Y."/>
            <person name="Zheng Z."/>
            <person name="Qiu Y."/>
        </authorList>
    </citation>
    <scope>NUCLEOTIDE SEQUENCE [LARGE SCALE GENOMIC DNA]</scope>
    <source>
        <tissue evidence="2">Roots</tissue>
    </source>
</reference>
<evidence type="ECO:0000313" key="2">
    <source>
        <dbReference type="EMBL" id="KAK4742912.1"/>
    </source>
</evidence>
<dbReference type="PANTHER" id="PTHR36387:SF2">
    <property type="entry name" value="UDP-N-ACETYLMURAMOYL-L-ALANYL-D-GLUTAMATE-2, 6-DIAMINOPIMELATE LIGASE"/>
    <property type="match status" value="1"/>
</dbReference>
<evidence type="ECO:0000256" key="1">
    <source>
        <dbReference type="SAM" id="MobiDB-lite"/>
    </source>
</evidence>
<gene>
    <name evidence="2" type="ORF">SAY87_000913</name>
</gene>
<feature type="compositionally biased region" description="Basic and acidic residues" evidence="1">
    <location>
        <begin position="51"/>
        <end position="62"/>
    </location>
</feature>
<evidence type="ECO:0000313" key="3">
    <source>
        <dbReference type="Proteomes" id="UP001345219"/>
    </source>
</evidence>